<dbReference type="RefSeq" id="WP_015231374.1">
    <property type="nucleotide sequence ID" value="NC_019789.1"/>
</dbReference>
<dbReference type="InterPro" id="IPR013785">
    <property type="entry name" value="Aldolase_TIM"/>
</dbReference>
<keyword evidence="4" id="KW-0456">Lyase</keyword>
<keyword evidence="6" id="KW-0614">Plasmid</keyword>
<comment type="pathway">
    <text evidence="1">Carbohydrate acid metabolism.</text>
</comment>
<dbReference type="CDD" id="cd00452">
    <property type="entry name" value="KDPG_aldolase"/>
    <property type="match status" value="1"/>
</dbReference>
<dbReference type="GO" id="GO:0016829">
    <property type="term" value="F:lyase activity"/>
    <property type="evidence" value="ECO:0007669"/>
    <property type="project" value="UniProtKB-KW"/>
</dbReference>
<gene>
    <name evidence="6" type="ordered locus">Deipe_4099</name>
</gene>
<evidence type="ECO:0000313" key="6">
    <source>
        <dbReference type="EMBL" id="AFZ69473.1"/>
    </source>
</evidence>
<dbReference type="PATRIC" id="fig|937777.3.peg.4118"/>
<dbReference type="KEGG" id="dpd:Deipe_4099"/>
<evidence type="ECO:0000313" key="7">
    <source>
        <dbReference type="Proteomes" id="UP000010467"/>
    </source>
</evidence>
<comment type="similarity">
    <text evidence="2">Belongs to the KHG/KDPG aldolase family.</text>
</comment>
<evidence type="ECO:0000256" key="3">
    <source>
        <dbReference type="ARBA" id="ARBA00011233"/>
    </source>
</evidence>
<dbReference type="PROSITE" id="PS00160">
    <property type="entry name" value="ALDOLASE_KDPG_KHG_2"/>
    <property type="match status" value="1"/>
</dbReference>
<protein>
    <submittedName>
        <fullName evidence="6">2-keto-3-deoxy-6-phosphogluconate aldolase</fullName>
    </submittedName>
</protein>
<evidence type="ECO:0000256" key="5">
    <source>
        <dbReference type="ARBA" id="ARBA00023277"/>
    </source>
</evidence>
<keyword evidence="5" id="KW-0119">Carbohydrate metabolism</keyword>
<dbReference type="SUPFAM" id="SSF51569">
    <property type="entry name" value="Aldolase"/>
    <property type="match status" value="1"/>
</dbReference>
<sequence length="205" mass="22003">MLELIEQHRLIAILRGVPPQHAPKLAEHLHGAGVRLLEVALSDAFGVPALQAIQQHFGHDLHLGAGTITTPERAEAARQAGATYILTPHLIPDVNTYARQHQLGLISGATTPTEIQQARAQGSEVVKLFPAGNLGAGYVKSLLGPYPDLPILAVGAITEDNLQDFMKAGVVGVGLGSYLTSTDWSRPDYSLLQKRARRVLQQLHG</sequence>
<organism evidence="6 7">
    <name type="scientific">Deinococcus peraridilitoris (strain DSM 19664 / LMG 22246 / CIP 109416 / KR-200)</name>
    <dbReference type="NCBI Taxonomy" id="937777"/>
    <lineage>
        <taxon>Bacteria</taxon>
        <taxon>Thermotogati</taxon>
        <taxon>Deinococcota</taxon>
        <taxon>Deinococci</taxon>
        <taxon>Deinococcales</taxon>
        <taxon>Deinococcaceae</taxon>
        <taxon>Deinococcus</taxon>
    </lineage>
</organism>
<evidence type="ECO:0000256" key="1">
    <source>
        <dbReference type="ARBA" id="ARBA00004761"/>
    </source>
</evidence>
<dbReference type="AlphaFoldDB" id="L0A6G2"/>
<dbReference type="Gene3D" id="3.20.20.70">
    <property type="entry name" value="Aldolase class I"/>
    <property type="match status" value="1"/>
</dbReference>
<keyword evidence="7" id="KW-1185">Reference proteome</keyword>
<dbReference type="PANTHER" id="PTHR30246">
    <property type="entry name" value="2-KETO-3-DEOXY-6-PHOSPHOGLUCONATE ALDOLASE"/>
    <property type="match status" value="1"/>
</dbReference>
<dbReference type="InterPro" id="IPR000887">
    <property type="entry name" value="Aldlse_KDPG_KHG"/>
</dbReference>
<comment type="subunit">
    <text evidence="3">Homotrimer.</text>
</comment>
<dbReference type="PANTHER" id="PTHR30246:SF1">
    <property type="entry name" value="2-DEHYDRO-3-DEOXY-6-PHOSPHOGALACTONATE ALDOLASE-RELATED"/>
    <property type="match status" value="1"/>
</dbReference>
<evidence type="ECO:0000256" key="2">
    <source>
        <dbReference type="ARBA" id="ARBA00006906"/>
    </source>
</evidence>
<dbReference type="EMBL" id="CP003383">
    <property type="protein sequence ID" value="AFZ69473.1"/>
    <property type="molecule type" value="Genomic_DNA"/>
</dbReference>
<reference evidence="7" key="1">
    <citation type="submission" date="2012-03" db="EMBL/GenBank/DDBJ databases">
        <title>Complete sequence of plasmid 1 of Deinococcus peraridilitoris DSM 19664.</title>
        <authorList>
            <person name="Lucas S."/>
            <person name="Copeland A."/>
            <person name="Lapidus A."/>
            <person name="Glavina del Rio T."/>
            <person name="Dalin E."/>
            <person name="Tice H."/>
            <person name="Bruce D."/>
            <person name="Goodwin L."/>
            <person name="Pitluck S."/>
            <person name="Peters L."/>
            <person name="Mikhailova N."/>
            <person name="Lu M."/>
            <person name="Kyrpides N."/>
            <person name="Mavromatis K."/>
            <person name="Ivanova N."/>
            <person name="Brettin T."/>
            <person name="Detter J.C."/>
            <person name="Han C."/>
            <person name="Larimer F."/>
            <person name="Land M."/>
            <person name="Hauser L."/>
            <person name="Markowitz V."/>
            <person name="Cheng J.-F."/>
            <person name="Hugenholtz P."/>
            <person name="Woyke T."/>
            <person name="Wu D."/>
            <person name="Pukall R."/>
            <person name="Steenblock K."/>
            <person name="Brambilla E."/>
            <person name="Klenk H.-P."/>
            <person name="Eisen J.A."/>
        </authorList>
    </citation>
    <scope>NUCLEOTIDE SEQUENCE [LARGE SCALE GENOMIC DNA]</scope>
    <source>
        <strain evidence="7">DSM 19664 / LMG 22246 / CIP 109416 / KR-200</strain>
        <plasmid evidence="7">Plasmid pDEIPE01</plasmid>
    </source>
</reference>
<dbReference type="Pfam" id="PF01081">
    <property type="entry name" value="Aldolase"/>
    <property type="match status" value="1"/>
</dbReference>
<evidence type="ECO:0000256" key="4">
    <source>
        <dbReference type="ARBA" id="ARBA00023239"/>
    </source>
</evidence>
<name>L0A6G2_DEIPD</name>
<dbReference type="Proteomes" id="UP000010467">
    <property type="component" value="Plasmid pDEIPE01"/>
</dbReference>
<geneLocation type="plasmid" evidence="6 7">
    <name>pDEIPE01</name>
</geneLocation>
<dbReference type="HOGENOM" id="CLU_077795_2_0_0"/>
<accession>L0A6G2</accession>
<dbReference type="InterPro" id="IPR031338">
    <property type="entry name" value="KDPG/KHG_AS_2"/>
</dbReference>
<proteinExistence type="inferred from homology"/>